<evidence type="ECO:0000313" key="3">
    <source>
        <dbReference type="Proteomes" id="UP001054854"/>
    </source>
</evidence>
<accession>A0ABQ3UA39</accession>
<dbReference type="NCBIfam" id="NF038076">
    <property type="entry name" value="fam_STM4015"/>
    <property type="match status" value="1"/>
</dbReference>
<evidence type="ECO:0000313" key="2">
    <source>
        <dbReference type="EMBL" id="GHJ32465.1"/>
    </source>
</evidence>
<dbReference type="Gene3D" id="3.80.10.10">
    <property type="entry name" value="Ribonuclease Inhibitor"/>
    <property type="match status" value="1"/>
</dbReference>
<proteinExistence type="predicted"/>
<feature type="region of interest" description="Disordered" evidence="1">
    <location>
        <begin position="296"/>
        <end position="317"/>
    </location>
</feature>
<comment type="caution">
    <text evidence="2">The sequence shown here is derived from an EMBL/GenBank/DDBJ whole genome shotgun (WGS) entry which is preliminary data.</text>
</comment>
<dbReference type="Proteomes" id="UP001054854">
    <property type="component" value="Unassembled WGS sequence"/>
</dbReference>
<dbReference type="EMBL" id="BNEK01000005">
    <property type="protein sequence ID" value="GHJ32465.1"/>
    <property type="molecule type" value="Genomic_DNA"/>
</dbReference>
<evidence type="ECO:0008006" key="4">
    <source>
        <dbReference type="Google" id="ProtNLM"/>
    </source>
</evidence>
<dbReference type="SUPFAM" id="SSF52047">
    <property type="entry name" value="RNI-like"/>
    <property type="match status" value="1"/>
</dbReference>
<reference evidence="2" key="1">
    <citation type="submission" date="2024-05" db="EMBL/GenBank/DDBJ databases">
        <title>Whole genome shotgun sequence of Streptomyces hygroscopicus NBRC 113678.</title>
        <authorList>
            <person name="Komaki H."/>
            <person name="Tamura T."/>
        </authorList>
    </citation>
    <scope>NUCLEOTIDE SEQUENCE</scope>
    <source>
        <strain evidence="2">N11-34</strain>
    </source>
</reference>
<dbReference type="InterPro" id="IPR032675">
    <property type="entry name" value="LRR_dom_sf"/>
</dbReference>
<gene>
    <name evidence="2" type="ORF">TPA0910_68980</name>
</gene>
<evidence type="ECO:0000256" key="1">
    <source>
        <dbReference type="SAM" id="MobiDB-lite"/>
    </source>
</evidence>
<organism evidence="2 3">
    <name type="scientific">Streptomyces hygroscopicus</name>
    <dbReference type="NCBI Taxonomy" id="1912"/>
    <lineage>
        <taxon>Bacteria</taxon>
        <taxon>Bacillati</taxon>
        <taxon>Actinomycetota</taxon>
        <taxon>Actinomycetes</taxon>
        <taxon>Kitasatosporales</taxon>
        <taxon>Streptomycetaceae</taxon>
        <taxon>Streptomyces</taxon>
        <taxon>Streptomyces violaceusniger group</taxon>
    </lineage>
</organism>
<name>A0ABQ3UA39_STRHY</name>
<protein>
    <recommendedName>
        <fullName evidence="4">Cytoplasmic protein</fullName>
    </recommendedName>
</protein>
<sequence>MSVDHLDELHGLPAFDFPLPDEETELPGPDAVAWRVSYNPYRDESGEDFDGRFQRFLTEVDPSRVRALIIGMWGETYEGDAADAIERLLAAKDRLTSLEAVFLGDIAQEESEISWIQQSDVTPVLHAFPGLRELGVRGGSGLSFPAVTHPHLRTLRFETGGLPGAVVRGVAASRLPALEHLEMWLGVEEYGGDTTVADLAPILAGGTFPALRHLGVRNSEIQDEIAAAVAAAPVVAQLESLDLSMGVLTDEGAAALLDGRPLTHLKRLGLDHNYFSAAMEERLRTALEPFGVVVETSEKGDEDEDEGEVFRYTAVSE</sequence>
<dbReference type="InterPro" id="IPR047722">
    <property type="entry name" value="STM4015-like"/>
</dbReference>
<dbReference type="RefSeq" id="WP_064457653.1">
    <property type="nucleotide sequence ID" value="NZ_BBON01000098.1"/>
</dbReference>
<keyword evidence="3" id="KW-1185">Reference proteome</keyword>